<keyword evidence="2" id="KW-0614">Plasmid</keyword>
<dbReference type="EMBL" id="CP014605">
    <property type="protein sequence ID" value="APR65434.1"/>
    <property type="molecule type" value="Genomic_DNA"/>
</dbReference>
<dbReference type="PANTHER" id="PTHR13696:SF99">
    <property type="entry name" value="COBYRINIC ACID AC-DIAMIDE SYNTHASE"/>
    <property type="match status" value="1"/>
</dbReference>
<gene>
    <name evidence="2" type="ORF">N187_J10</name>
</gene>
<evidence type="ECO:0000259" key="1">
    <source>
        <dbReference type="Pfam" id="PF13614"/>
    </source>
</evidence>
<evidence type="ECO:0000313" key="2">
    <source>
        <dbReference type="EMBL" id="APR65434.1"/>
    </source>
</evidence>
<protein>
    <submittedName>
        <fullName evidence="2">PF-32-type protein</fullName>
    </submittedName>
</protein>
<geneLocation type="plasmid" evidence="2 3">
    <name>lpJ</name>
</geneLocation>
<accession>A0ABN4UB69</accession>
<organism evidence="2 3">
    <name type="scientific">Borrelia anserina Es</name>
    <dbReference type="NCBI Taxonomy" id="1365188"/>
    <lineage>
        <taxon>Bacteria</taxon>
        <taxon>Pseudomonadati</taxon>
        <taxon>Spirochaetota</taxon>
        <taxon>Spirochaetia</taxon>
        <taxon>Spirochaetales</taxon>
        <taxon>Borreliaceae</taxon>
        <taxon>Borrelia</taxon>
    </lineage>
</organism>
<feature type="domain" description="AAA" evidence="1">
    <location>
        <begin position="7"/>
        <end position="171"/>
    </location>
</feature>
<sequence>MDRKKPEIITVASIKGGVGKSTSAIIFATLLSRQCKVLLIDIDTQASTTSYYHNKLIDKNINIVETNIYKALNETLDINDSIVNISNNLDFIPSYIHLHKFVREAIPLKELRLKECLFFLEIKYDYIILDTNPSLDATLANAILPSNYIIVPMTAEKWAVESLELIEFYMEELRIKIPIYILITRFKNNNTHKHLLKYVRSKDGFLGFIHEREDLNKKIATNESFDLTKDYIKDYESALNELLKRNKNGNYYIK</sequence>
<keyword evidence="3" id="KW-1185">Reference proteome</keyword>
<name>A0ABN4UB69_BORAN</name>
<dbReference type="SUPFAM" id="SSF52540">
    <property type="entry name" value="P-loop containing nucleoside triphosphate hydrolases"/>
    <property type="match status" value="1"/>
</dbReference>
<reference evidence="2" key="1">
    <citation type="submission" date="2016-02" db="EMBL/GenBank/DDBJ databases">
        <title>Genome of the avian spirochetosis agent Borrelia anserina Es.</title>
        <authorList>
            <person name="Elbir H."/>
            <person name="Sitlani P."/>
            <person name="Bergstroem S."/>
            <person name="Barbour A.G."/>
        </authorList>
    </citation>
    <scope>NUCLEOTIDE SEQUENCE [LARGE SCALE GENOMIC DNA]</scope>
    <source>
        <strain evidence="2">Es</strain>
        <plasmid evidence="2">lpJ</plasmid>
    </source>
</reference>
<dbReference type="InterPro" id="IPR025669">
    <property type="entry name" value="AAA_dom"/>
</dbReference>
<dbReference type="Proteomes" id="UP000185502">
    <property type="component" value="Plasmid lpJ"/>
</dbReference>
<dbReference type="Pfam" id="PF13614">
    <property type="entry name" value="AAA_31"/>
    <property type="match status" value="1"/>
</dbReference>
<proteinExistence type="predicted"/>
<dbReference type="CDD" id="cd02042">
    <property type="entry name" value="ParAB_family"/>
    <property type="match status" value="1"/>
</dbReference>
<evidence type="ECO:0000313" key="3">
    <source>
        <dbReference type="Proteomes" id="UP000185502"/>
    </source>
</evidence>
<dbReference type="Gene3D" id="3.40.50.300">
    <property type="entry name" value="P-loop containing nucleotide triphosphate hydrolases"/>
    <property type="match status" value="1"/>
</dbReference>
<dbReference type="PANTHER" id="PTHR13696">
    <property type="entry name" value="P-LOOP CONTAINING NUCLEOSIDE TRIPHOSPHATE HYDROLASE"/>
    <property type="match status" value="1"/>
</dbReference>
<dbReference type="RefSeq" id="WP_025420082.1">
    <property type="nucleotide sequence ID" value="NZ_CP014605.1"/>
</dbReference>
<dbReference type="InterPro" id="IPR050678">
    <property type="entry name" value="DNA_Partitioning_ATPase"/>
</dbReference>
<dbReference type="InterPro" id="IPR027417">
    <property type="entry name" value="P-loop_NTPase"/>
</dbReference>